<feature type="region of interest" description="Disordered" evidence="1">
    <location>
        <begin position="1"/>
        <end position="41"/>
    </location>
</feature>
<proteinExistence type="predicted"/>
<name>A0A1X6X476_9MICO</name>
<organism evidence="2 3">
    <name type="scientific">Brachybacterium nesterenkovii</name>
    <dbReference type="NCBI Taxonomy" id="47847"/>
    <lineage>
        <taxon>Bacteria</taxon>
        <taxon>Bacillati</taxon>
        <taxon>Actinomycetota</taxon>
        <taxon>Actinomycetes</taxon>
        <taxon>Micrococcales</taxon>
        <taxon>Dermabacteraceae</taxon>
        <taxon>Brachybacterium</taxon>
    </lineage>
</organism>
<gene>
    <name evidence="2" type="ORF">FM110_10265</name>
</gene>
<evidence type="ECO:0000313" key="2">
    <source>
        <dbReference type="EMBL" id="SLM93697.1"/>
    </source>
</evidence>
<dbReference type="EMBL" id="FWFG01000092">
    <property type="protein sequence ID" value="SLM93697.1"/>
    <property type="molecule type" value="Genomic_DNA"/>
</dbReference>
<sequence>MMRGDPGDGPISVSWAATGSSGSVLEPTSPRESHAVAQRSA</sequence>
<dbReference type="AlphaFoldDB" id="A0A1X6X476"/>
<dbReference type="Proteomes" id="UP000195981">
    <property type="component" value="Unassembled WGS sequence"/>
</dbReference>
<protein>
    <submittedName>
        <fullName evidence="2">Uncharacterized protein</fullName>
    </submittedName>
</protein>
<keyword evidence="3" id="KW-1185">Reference proteome</keyword>
<evidence type="ECO:0000313" key="3">
    <source>
        <dbReference type="Proteomes" id="UP000195981"/>
    </source>
</evidence>
<reference evidence="2 3" key="1">
    <citation type="submission" date="2017-02" db="EMBL/GenBank/DDBJ databases">
        <authorList>
            <person name="Peterson S.W."/>
        </authorList>
    </citation>
    <scope>NUCLEOTIDE SEQUENCE [LARGE SCALE GENOMIC DNA]</scope>
    <source>
        <strain evidence="2 3">CIP104813</strain>
    </source>
</reference>
<evidence type="ECO:0000256" key="1">
    <source>
        <dbReference type="SAM" id="MobiDB-lite"/>
    </source>
</evidence>
<accession>A0A1X6X476</accession>